<comment type="caution">
    <text evidence="2">The sequence shown here is derived from an EMBL/GenBank/DDBJ whole genome shotgun (WGS) entry which is preliminary data.</text>
</comment>
<dbReference type="AlphaFoldDB" id="A0A8X6IPC7"/>
<protein>
    <submittedName>
        <fullName evidence="2">Uncharacterized protein</fullName>
    </submittedName>
</protein>
<keyword evidence="3" id="KW-1185">Reference proteome</keyword>
<organism evidence="2 3">
    <name type="scientific">Trichonephila clavata</name>
    <name type="common">Joro spider</name>
    <name type="synonym">Nephila clavata</name>
    <dbReference type="NCBI Taxonomy" id="2740835"/>
    <lineage>
        <taxon>Eukaryota</taxon>
        <taxon>Metazoa</taxon>
        <taxon>Ecdysozoa</taxon>
        <taxon>Arthropoda</taxon>
        <taxon>Chelicerata</taxon>
        <taxon>Arachnida</taxon>
        <taxon>Araneae</taxon>
        <taxon>Araneomorphae</taxon>
        <taxon>Entelegynae</taxon>
        <taxon>Araneoidea</taxon>
        <taxon>Nephilidae</taxon>
        <taxon>Trichonephila</taxon>
    </lineage>
</organism>
<evidence type="ECO:0000256" key="1">
    <source>
        <dbReference type="SAM" id="MobiDB-lite"/>
    </source>
</evidence>
<proteinExistence type="predicted"/>
<evidence type="ECO:0000313" key="2">
    <source>
        <dbReference type="EMBL" id="GFQ98357.1"/>
    </source>
</evidence>
<feature type="region of interest" description="Disordered" evidence="1">
    <location>
        <begin position="268"/>
        <end position="294"/>
    </location>
</feature>
<dbReference type="Proteomes" id="UP000887116">
    <property type="component" value="Unassembled WGS sequence"/>
</dbReference>
<evidence type="ECO:0000313" key="3">
    <source>
        <dbReference type="Proteomes" id="UP000887116"/>
    </source>
</evidence>
<sequence length="294" mass="34673">MEVDEEVRVPLETEHLESFALNLFSASTCKFGLRAPDQIFPSPFQSEDIIHAVVCLQFYMRDTLRKCFSESMSLVESLNREKISVEIVERILAQMRPYYDGDIFNFTLSNLALMAELLLYLRHVDVSVSLFWFVRIWVFTYRCRLQKKLEEAGGWMELIRTAKERYTLSGIYKEISEEFQNLTHPYQSFNVHHGAKHVYFAVESVSAARMARATTALQIMRWIYSRNPILGRRRMWHELNFVQRQRGEERHLEVVEQDEQQVEVVPEREEEQAQAAEMQVEQQEASLTDEDGWC</sequence>
<feature type="compositionally biased region" description="Low complexity" evidence="1">
    <location>
        <begin position="273"/>
        <end position="285"/>
    </location>
</feature>
<reference evidence="2" key="1">
    <citation type="submission" date="2020-07" db="EMBL/GenBank/DDBJ databases">
        <title>Multicomponent nature underlies the extraordinary mechanical properties of spider dragline silk.</title>
        <authorList>
            <person name="Kono N."/>
            <person name="Nakamura H."/>
            <person name="Mori M."/>
            <person name="Yoshida Y."/>
            <person name="Ohtoshi R."/>
            <person name="Malay A.D."/>
            <person name="Moran D.A.P."/>
            <person name="Tomita M."/>
            <person name="Numata K."/>
            <person name="Arakawa K."/>
        </authorList>
    </citation>
    <scope>NUCLEOTIDE SEQUENCE</scope>
</reference>
<accession>A0A8X6IPC7</accession>
<name>A0A8X6IPC7_TRICU</name>
<dbReference type="OrthoDB" id="6456102at2759"/>
<dbReference type="EMBL" id="BMAO01034704">
    <property type="protein sequence ID" value="GFQ98357.1"/>
    <property type="molecule type" value="Genomic_DNA"/>
</dbReference>
<gene>
    <name evidence="2" type="ORF">TNCT_554561</name>
</gene>